<dbReference type="STRING" id="927083.DB32_005820"/>
<reference evidence="1 2" key="1">
    <citation type="submission" date="2015-03" db="EMBL/GenBank/DDBJ databases">
        <title>Genome assembly of Sandaracinus amylolyticus DSM 53668.</title>
        <authorList>
            <person name="Sharma G."/>
            <person name="Subramanian S."/>
        </authorList>
    </citation>
    <scope>NUCLEOTIDE SEQUENCE [LARGE SCALE GENOMIC DNA]</scope>
    <source>
        <strain evidence="1 2">DSM 53668</strain>
    </source>
</reference>
<gene>
    <name evidence="1" type="ORF">DB32_005820</name>
</gene>
<dbReference type="KEGG" id="samy:DB32_005820"/>
<evidence type="ECO:0000313" key="1">
    <source>
        <dbReference type="EMBL" id="AKF08671.1"/>
    </source>
</evidence>
<name>A0A0F6W6Q6_9BACT</name>
<sequence>MVALADGAPVGPVQSPHDAHPLLSTPWTLPLLPRTEGQHLLPWQYQARAWFERVVGRGEVQAGGGLAVARVREPLVIATWRWALRDGSWVYLARGEAEGGAWVDRAPGPWAPEGRGNEHVWISSAPIGIPHVDAFEVLS</sequence>
<evidence type="ECO:0000313" key="2">
    <source>
        <dbReference type="Proteomes" id="UP000034883"/>
    </source>
</evidence>
<dbReference type="RefSeq" id="WP_157069494.1">
    <property type="nucleotide sequence ID" value="NZ_CP011125.1"/>
</dbReference>
<dbReference type="Proteomes" id="UP000034883">
    <property type="component" value="Chromosome"/>
</dbReference>
<keyword evidence="2" id="KW-1185">Reference proteome</keyword>
<protein>
    <submittedName>
        <fullName evidence="1">Uncharacterized protein</fullName>
    </submittedName>
</protein>
<proteinExistence type="predicted"/>
<dbReference type="EMBL" id="CP011125">
    <property type="protein sequence ID" value="AKF08671.1"/>
    <property type="molecule type" value="Genomic_DNA"/>
</dbReference>
<organism evidence="1 2">
    <name type="scientific">Sandaracinus amylolyticus</name>
    <dbReference type="NCBI Taxonomy" id="927083"/>
    <lineage>
        <taxon>Bacteria</taxon>
        <taxon>Pseudomonadati</taxon>
        <taxon>Myxococcota</taxon>
        <taxon>Polyangia</taxon>
        <taxon>Polyangiales</taxon>
        <taxon>Sandaracinaceae</taxon>
        <taxon>Sandaracinus</taxon>
    </lineage>
</organism>
<dbReference type="AlphaFoldDB" id="A0A0F6W6Q6"/>
<accession>A0A0F6W6Q6</accession>